<name>A0A0J1IQM9_9FIRM</name>
<dbReference type="InterPro" id="IPR028081">
    <property type="entry name" value="Leu-bd"/>
</dbReference>
<proteinExistence type="inferred from homology"/>
<sequence>MKKLFAMATAAVLSLSLLAGCGTTGASSNGGGSAAGGNLKIGADLELTGGVAMFGTAAQKAIDLAVEQQNAKGGLLGKQIKMDYADNKSDPGESTNAATKLITQDNVVAVIGAMTSGNTLAASQVAIDNKVPLITPTGTADKVTVENGQVKPYIFRACFIDPFQGQVAAQFAANTLKVKKAAIFIDQKSDYSIGLADAFSANFKSANGQIVSQEKYVAGDKDFRPQLARIKSSNPDVVFVPGYYGEVGPIVKQAREMGMNQAFIGGDGWGSPELFNLASADQLNNCYYVNHVAIDDPSMADFVKAFKAKYKQDPDSFAALGYDAARLMFQAIKDANSTNGDKIRTALENLKGFKGLNGDITMDPKTHNPIKDAVIIKIENGKNVFMTKVSPK</sequence>
<comment type="caution">
    <text evidence="7">The sequence shown here is derived from an EMBL/GenBank/DDBJ whole genome shotgun (WGS) entry which is preliminary data.</text>
</comment>
<keyword evidence="3 5" id="KW-0732">Signal</keyword>
<evidence type="ECO:0000256" key="2">
    <source>
        <dbReference type="ARBA" id="ARBA00022448"/>
    </source>
</evidence>
<dbReference type="PANTHER" id="PTHR30483:SF6">
    <property type="entry name" value="PERIPLASMIC BINDING PROTEIN OF ABC TRANSPORTER FOR NATURAL AMINO ACIDS"/>
    <property type="match status" value="1"/>
</dbReference>
<evidence type="ECO:0000313" key="7">
    <source>
        <dbReference type="EMBL" id="KLU66981.1"/>
    </source>
</evidence>
<feature type="signal peptide" evidence="5">
    <location>
        <begin position="1"/>
        <end position="19"/>
    </location>
</feature>
<dbReference type="PATRIC" id="fig|476652.3.peg.941"/>
<dbReference type="STRING" id="476652.DEAC_c09150"/>
<gene>
    <name evidence="7" type="ORF">DEAC_c09150</name>
</gene>
<keyword evidence="4" id="KW-0029">Amino-acid transport</keyword>
<reference evidence="7 8" key="1">
    <citation type="submission" date="2015-06" db="EMBL/GenBank/DDBJ databases">
        <title>Draft genome of the moderately acidophilic sulfate reducer Candidatus Desulfosporosinus acididurans strain M1.</title>
        <authorList>
            <person name="Poehlein A."/>
            <person name="Petzsch P."/>
            <person name="Johnson B.D."/>
            <person name="Schloemann M."/>
            <person name="Daniel R."/>
            <person name="Muehling M."/>
        </authorList>
    </citation>
    <scope>NUCLEOTIDE SEQUENCE [LARGE SCALE GENOMIC DNA]</scope>
    <source>
        <strain evidence="7 8">M1</strain>
    </source>
</reference>
<dbReference type="PROSITE" id="PS51257">
    <property type="entry name" value="PROKAR_LIPOPROTEIN"/>
    <property type="match status" value="1"/>
</dbReference>
<organism evidence="7 8">
    <name type="scientific">Desulfosporosinus acididurans</name>
    <dbReference type="NCBI Taxonomy" id="476652"/>
    <lineage>
        <taxon>Bacteria</taxon>
        <taxon>Bacillati</taxon>
        <taxon>Bacillota</taxon>
        <taxon>Clostridia</taxon>
        <taxon>Eubacteriales</taxon>
        <taxon>Desulfitobacteriaceae</taxon>
        <taxon>Desulfosporosinus</taxon>
    </lineage>
</organism>
<dbReference type="SUPFAM" id="SSF53822">
    <property type="entry name" value="Periplasmic binding protein-like I"/>
    <property type="match status" value="1"/>
</dbReference>
<comment type="similarity">
    <text evidence="1">Belongs to the leucine-binding protein family.</text>
</comment>
<accession>A0A0J1IQM9</accession>
<evidence type="ECO:0000256" key="4">
    <source>
        <dbReference type="ARBA" id="ARBA00022970"/>
    </source>
</evidence>
<dbReference type="AlphaFoldDB" id="A0A0J1IQM9"/>
<dbReference type="CDD" id="cd06347">
    <property type="entry name" value="PBP1_ABC_LivK_ligand_binding-like"/>
    <property type="match status" value="1"/>
</dbReference>
<evidence type="ECO:0000256" key="3">
    <source>
        <dbReference type="ARBA" id="ARBA00022729"/>
    </source>
</evidence>
<keyword evidence="2" id="KW-0813">Transport</keyword>
<keyword evidence="8" id="KW-1185">Reference proteome</keyword>
<dbReference type="PANTHER" id="PTHR30483">
    <property type="entry name" value="LEUCINE-SPECIFIC-BINDING PROTEIN"/>
    <property type="match status" value="1"/>
</dbReference>
<evidence type="ECO:0000256" key="5">
    <source>
        <dbReference type="SAM" id="SignalP"/>
    </source>
</evidence>
<dbReference type="Pfam" id="PF13458">
    <property type="entry name" value="Peripla_BP_6"/>
    <property type="match status" value="1"/>
</dbReference>
<evidence type="ECO:0000259" key="6">
    <source>
        <dbReference type="Pfam" id="PF13458"/>
    </source>
</evidence>
<dbReference type="GO" id="GO:0006865">
    <property type="term" value="P:amino acid transport"/>
    <property type="evidence" value="ECO:0007669"/>
    <property type="project" value="UniProtKB-KW"/>
</dbReference>
<dbReference type="PRINTS" id="PR00337">
    <property type="entry name" value="LEUILEVALBP"/>
</dbReference>
<dbReference type="InterPro" id="IPR051010">
    <property type="entry name" value="BCAA_transport"/>
</dbReference>
<evidence type="ECO:0000313" key="8">
    <source>
        <dbReference type="Proteomes" id="UP000036356"/>
    </source>
</evidence>
<dbReference type="EMBL" id="LDZY01000003">
    <property type="protein sequence ID" value="KLU66981.1"/>
    <property type="molecule type" value="Genomic_DNA"/>
</dbReference>
<evidence type="ECO:0000256" key="1">
    <source>
        <dbReference type="ARBA" id="ARBA00010062"/>
    </source>
</evidence>
<dbReference type="InterPro" id="IPR028082">
    <property type="entry name" value="Peripla_BP_I"/>
</dbReference>
<feature type="domain" description="Leucine-binding protein" evidence="6">
    <location>
        <begin position="39"/>
        <end position="381"/>
    </location>
</feature>
<dbReference type="Proteomes" id="UP000036356">
    <property type="component" value="Unassembled WGS sequence"/>
</dbReference>
<dbReference type="InterPro" id="IPR000709">
    <property type="entry name" value="Leu_Ile_Val-bd"/>
</dbReference>
<dbReference type="Gene3D" id="3.40.50.2300">
    <property type="match status" value="2"/>
</dbReference>
<feature type="chain" id="PRO_5038958623" description="Leucine-binding protein domain-containing protein" evidence="5">
    <location>
        <begin position="20"/>
        <end position="392"/>
    </location>
</feature>
<dbReference type="RefSeq" id="WP_047808837.1">
    <property type="nucleotide sequence ID" value="NZ_LDZY01000003.1"/>
</dbReference>
<protein>
    <recommendedName>
        <fullName evidence="6">Leucine-binding protein domain-containing protein</fullName>
    </recommendedName>
</protein>